<keyword evidence="18 26" id="KW-0472">Membrane</keyword>
<dbReference type="RefSeq" id="WP_190014341.1">
    <property type="nucleotide sequence ID" value="NZ_FQZV01000020.1"/>
</dbReference>
<keyword evidence="9" id="KW-0645">Protease</keyword>
<dbReference type="PANTHER" id="PTHR32282">
    <property type="entry name" value="BINDING PROTEIN TRANSPEPTIDASE, PUTATIVE-RELATED"/>
    <property type="match status" value="1"/>
</dbReference>
<feature type="domain" description="Glycosyl transferase family 51" evidence="28">
    <location>
        <begin position="73"/>
        <end position="245"/>
    </location>
</feature>
<evidence type="ECO:0000313" key="29">
    <source>
        <dbReference type="EMBL" id="SHJ31428.1"/>
    </source>
</evidence>
<evidence type="ECO:0000256" key="5">
    <source>
        <dbReference type="ARBA" id="ARBA00007739"/>
    </source>
</evidence>
<evidence type="ECO:0000256" key="26">
    <source>
        <dbReference type="SAM" id="Phobius"/>
    </source>
</evidence>
<evidence type="ECO:0000256" key="20">
    <source>
        <dbReference type="ARBA" id="ARBA00023268"/>
    </source>
</evidence>
<comment type="similarity">
    <text evidence="4">In the C-terminal section; belongs to the transpeptidase family.</text>
</comment>
<dbReference type="InterPro" id="IPR012338">
    <property type="entry name" value="Beta-lactam/transpept-like"/>
</dbReference>
<feature type="transmembrane region" description="Helical" evidence="26">
    <location>
        <begin position="21"/>
        <end position="47"/>
    </location>
</feature>
<dbReference type="GO" id="GO:0009002">
    <property type="term" value="F:serine-type D-Ala-D-Ala carboxypeptidase activity"/>
    <property type="evidence" value="ECO:0007669"/>
    <property type="project" value="UniProtKB-EC"/>
</dbReference>
<organism evidence="29 30">
    <name type="scientific">Geosporobacter subterraneus DSM 17957</name>
    <dbReference type="NCBI Taxonomy" id="1121919"/>
    <lineage>
        <taxon>Bacteria</taxon>
        <taxon>Bacillati</taxon>
        <taxon>Bacillota</taxon>
        <taxon>Clostridia</taxon>
        <taxon>Peptostreptococcales</taxon>
        <taxon>Thermotaleaceae</taxon>
        <taxon>Geosporobacter</taxon>
    </lineage>
</organism>
<dbReference type="GO" id="GO:0008955">
    <property type="term" value="F:peptidoglycan glycosyltransferase activity"/>
    <property type="evidence" value="ECO:0007669"/>
    <property type="project" value="UniProtKB-EC"/>
</dbReference>
<evidence type="ECO:0000256" key="13">
    <source>
        <dbReference type="ARBA" id="ARBA00022801"/>
    </source>
</evidence>
<dbReference type="InterPro" id="IPR023346">
    <property type="entry name" value="Lysozyme-like_dom_sf"/>
</dbReference>
<evidence type="ECO:0000256" key="16">
    <source>
        <dbReference type="ARBA" id="ARBA00022984"/>
    </source>
</evidence>
<evidence type="ECO:0000256" key="23">
    <source>
        <dbReference type="ARBA" id="ARBA00044770"/>
    </source>
</evidence>
<dbReference type="InterPro" id="IPR050396">
    <property type="entry name" value="Glycosyltr_51/Transpeptidase"/>
</dbReference>
<dbReference type="GO" id="GO:0008658">
    <property type="term" value="F:penicillin binding"/>
    <property type="evidence" value="ECO:0007669"/>
    <property type="project" value="InterPro"/>
</dbReference>
<dbReference type="SUPFAM" id="SSF56601">
    <property type="entry name" value="beta-lactamase/transpeptidase-like"/>
    <property type="match status" value="1"/>
</dbReference>
<evidence type="ECO:0000256" key="7">
    <source>
        <dbReference type="ARBA" id="ARBA00018638"/>
    </source>
</evidence>
<evidence type="ECO:0000256" key="17">
    <source>
        <dbReference type="ARBA" id="ARBA00022989"/>
    </source>
</evidence>
<evidence type="ECO:0000256" key="24">
    <source>
        <dbReference type="ARBA" id="ARBA00049902"/>
    </source>
</evidence>
<evidence type="ECO:0000256" key="12">
    <source>
        <dbReference type="ARBA" id="ARBA00022692"/>
    </source>
</evidence>
<evidence type="ECO:0000256" key="2">
    <source>
        <dbReference type="ARBA" id="ARBA00004401"/>
    </source>
</evidence>
<comment type="subcellular location">
    <subcellularLocation>
        <location evidence="2">Cell membrane</location>
        <topology evidence="2">Single-pass type II membrane protein</topology>
    </subcellularLocation>
</comment>
<reference evidence="30" key="1">
    <citation type="submission" date="2016-11" db="EMBL/GenBank/DDBJ databases">
        <authorList>
            <person name="Varghese N."/>
            <person name="Submissions S."/>
        </authorList>
    </citation>
    <scope>NUCLEOTIDE SEQUENCE [LARGE SCALE GENOMIC DNA]</scope>
    <source>
        <strain evidence="30">DSM 17957</strain>
    </source>
</reference>
<dbReference type="NCBIfam" id="TIGR02074">
    <property type="entry name" value="PBP_1a_fam"/>
    <property type="match status" value="1"/>
</dbReference>
<dbReference type="Gene3D" id="1.10.3810.10">
    <property type="entry name" value="Biosynthetic peptidoglycan transglycosylase-like"/>
    <property type="match status" value="1"/>
</dbReference>
<keyword evidence="11" id="KW-0808">Transferase</keyword>
<dbReference type="InterPro" id="IPR036950">
    <property type="entry name" value="PBP_transglycosylase"/>
</dbReference>
<dbReference type="GO" id="GO:0008360">
    <property type="term" value="P:regulation of cell shape"/>
    <property type="evidence" value="ECO:0007669"/>
    <property type="project" value="UniProtKB-KW"/>
</dbReference>
<evidence type="ECO:0000256" key="1">
    <source>
        <dbReference type="ARBA" id="ARBA00002624"/>
    </source>
</evidence>
<evidence type="ECO:0000259" key="27">
    <source>
        <dbReference type="Pfam" id="PF00905"/>
    </source>
</evidence>
<name>A0A1M6IAM5_9FIRM</name>
<evidence type="ECO:0000256" key="10">
    <source>
        <dbReference type="ARBA" id="ARBA00022676"/>
    </source>
</evidence>
<comment type="catalytic activity">
    <reaction evidence="22">
        <text>Preferential cleavage: (Ac)2-L-Lys-D-Ala-|-D-Ala. Also transpeptidation of peptidyl-alanyl moieties that are N-acyl substituents of D-alanine.</text>
        <dbReference type="EC" id="3.4.16.4"/>
    </reaction>
</comment>
<dbReference type="Pfam" id="PF00912">
    <property type="entry name" value="Transgly"/>
    <property type="match status" value="1"/>
</dbReference>
<dbReference type="GO" id="GO:0005886">
    <property type="term" value="C:plasma membrane"/>
    <property type="evidence" value="ECO:0007669"/>
    <property type="project" value="UniProtKB-SubCell"/>
</dbReference>
<dbReference type="InterPro" id="IPR001264">
    <property type="entry name" value="Glyco_trans_51"/>
</dbReference>
<dbReference type="InterPro" id="IPR001460">
    <property type="entry name" value="PCN-bd_Tpept"/>
</dbReference>
<dbReference type="Proteomes" id="UP000184536">
    <property type="component" value="Unassembled WGS sequence"/>
</dbReference>
<protein>
    <recommendedName>
        <fullName evidence="7">Penicillin-binding protein 1A</fullName>
        <ecNumber evidence="23">2.4.99.28</ecNumber>
        <ecNumber evidence="6">3.4.16.4</ecNumber>
    </recommendedName>
</protein>
<keyword evidence="12 26" id="KW-0812">Transmembrane</keyword>
<evidence type="ECO:0000256" key="11">
    <source>
        <dbReference type="ARBA" id="ARBA00022679"/>
    </source>
</evidence>
<keyword evidence="20" id="KW-0511">Multifunctional enzyme</keyword>
<comment type="similarity">
    <text evidence="5">In the N-terminal section; belongs to the glycosyltransferase 51 family.</text>
</comment>
<dbReference type="Gene3D" id="3.40.710.10">
    <property type="entry name" value="DD-peptidase/beta-lactamase superfamily"/>
    <property type="match status" value="2"/>
</dbReference>
<keyword evidence="8" id="KW-0121">Carboxypeptidase</keyword>
<dbReference type="STRING" id="1121919.SAMN02745975_01786"/>
<dbReference type="FunFam" id="1.10.3810.10:FF:000001">
    <property type="entry name" value="Penicillin-binding protein 1A"/>
    <property type="match status" value="1"/>
</dbReference>
<evidence type="ECO:0000256" key="15">
    <source>
        <dbReference type="ARBA" id="ARBA00022968"/>
    </source>
</evidence>
<evidence type="ECO:0000256" key="3">
    <source>
        <dbReference type="ARBA" id="ARBA00004752"/>
    </source>
</evidence>
<evidence type="ECO:0000256" key="4">
    <source>
        <dbReference type="ARBA" id="ARBA00007090"/>
    </source>
</evidence>
<keyword evidence="14" id="KW-0133">Cell shape</keyword>
<dbReference type="EMBL" id="FQZV01000020">
    <property type="protein sequence ID" value="SHJ31428.1"/>
    <property type="molecule type" value="Genomic_DNA"/>
</dbReference>
<evidence type="ECO:0000256" key="21">
    <source>
        <dbReference type="ARBA" id="ARBA00023316"/>
    </source>
</evidence>
<dbReference type="EC" id="3.4.16.4" evidence="6"/>
<keyword evidence="21" id="KW-0961">Cell wall biogenesis/degradation</keyword>
<comment type="catalytic activity">
    <reaction evidence="24">
        <text>[GlcNAc-(1-&gt;4)-Mur2Ac(oyl-L-Ala-gamma-D-Glu-L-Lys-D-Ala-D-Ala)](n)-di-trans,octa-cis-undecaprenyl diphosphate + beta-D-GlcNAc-(1-&gt;4)-Mur2Ac(oyl-L-Ala-gamma-D-Glu-L-Lys-D-Ala-D-Ala)-di-trans,octa-cis-undecaprenyl diphosphate = [GlcNAc-(1-&gt;4)-Mur2Ac(oyl-L-Ala-gamma-D-Glu-L-Lys-D-Ala-D-Ala)](n+1)-di-trans,octa-cis-undecaprenyl diphosphate + di-trans,octa-cis-undecaprenyl diphosphate + H(+)</text>
        <dbReference type="Rhea" id="RHEA:23708"/>
        <dbReference type="Rhea" id="RHEA-COMP:9602"/>
        <dbReference type="Rhea" id="RHEA-COMP:9603"/>
        <dbReference type="ChEBI" id="CHEBI:15378"/>
        <dbReference type="ChEBI" id="CHEBI:58405"/>
        <dbReference type="ChEBI" id="CHEBI:60033"/>
        <dbReference type="ChEBI" id="CHEBI:78435"/>
        <dbReference type="EC" id="2.4.99.28"/>
    </reaction>
</comment>
<evidence type="ECO:0000313" key="30">
    <source>
        <dbReference type="Proteomes" id="UP000184536"/>
    </source>
</evidence>
<dbReference type="GO" id="GO:0006508">
    <property type="term" value="P:proteolysis"/>
    <property type="evidence" value="ECO:0007669"/>
    <property type="project" value="UniProtKB-KW"/>
</dbReference>
<dbReference type="UniPathway" id="UPA00219"/>
<comment type="pathway">
    <text evidence="25">Glycan biosynthesis.</text>
</comment>
<dbReference type="Pfam" id="PF00905">
    <property type="entry name" value="Transpeptidase"/>
    <property type="match status" value="1"/>
</dbReference>
<feature type="domain" description="Penicillin-binding protein transpeptidase" evidence="27">
    <location>
        <begin position="522"/>
        <end position="799"/>
    </location>
</feature>
<proteinExistence type="inferred from homology"/>
<dbReference type="GO" id="GO:0009252">
    <property type="term" value="P:peptidoglycan biosynthetic process"/>
    <property type="evidence" value="ECO:0007669"/>
    <property type="project" value="UniProtKB-UniPathway"/>
</dbReference>
<keyword evidence="16" id="KW-0573">Peptidoglycan synthesis</keyword>
<dbReference type="GO" id="GO:0046677">
    <property type="term" value="P:response to antibiotic"/>
    <property type="evidence" value="ECO:0007669"/>
    <property type="project" value="UniProtKB-KW"/>
</dbReference>
<evidence type="ECO:0000256" key="25">
    <source>
        <dbReference type="ARBA" id="ARBA00060592"/>
    </source>
</evidence>
<evidence type="ECO:0000256" key="19">
    <source>
        <dbReference type="ARBA" id="ARBA00023251"/>
    </source>
</evidence>
<comment type="function">
    <text evidence="1">Cell wall formation. Synthesis of cross-linked peptidoglycan from the lipid intermediates. The enzyme has a penicillin-insensitive transglycosylase N-terminal domain (formation of linear glycan strands) and a penicillin-sensitive transpeptidase C-terminal domain (cross-linking of the peptide subunits).</text>
</comment>
<comment type="pathway">
    <text evidence="3">Cell wall biogenesis; peptidoglycan biosynthesis.</text>
</comment>
<evidence type="ECO:0000256" key="8">
    <source>
        <dbReference type="ARBA" id="ARBA00022645"/>
    </source>
</evidence>
<sequence length="960" mass="107246">MTENTERKKKNTKKKRRFSIIKILILIILLLGFIGAGAVGGLVVATLKSTKPIDPSKIYTILDENSFILDKEGNLIEKVERSDGTRTIVKYDAIPQNLKDAFIAIEDQEFFNHKGINPKRIIKSAIDVVKAGGNPVSGGSTITQQLAKNLYLTHDKTYTRKIKEAYYAFQLEKHLRKEQIFEAYMNTAHFGGGANGVQAAAFTFFSKDVSELDLAECALIAGLTQHPSKYSPLKTLRKEDVDPEKHYIVDDSDEIYTIVYDDRYKDRQQLVLRIMKNKNMITEEEYNQAINEDMKPRLKPGKQQNQGISSFFVDLVKQDVIEALKKELGKTDEEALDMLYNQGLRIYSTMDLKIQKSLENAYQDSKNFPSLVAKKDGAGNLINNNSKAILMYKKENLINDKEELMIPKNDYKYDTAGNLVLLKGKRLSFEPLYENGEVKGIQVLAKDIYIQNAAKEYLMLKGGAVRIPAQHKQYDEQKNLVVSKEFLDANPQFFQKDSNGNLLISKDNYSMSDRGVIQPQSSMVIMDYRSGEIKALVGGRDIRGRKLYNRATNPRQPGSSIKPLSVYTPALDNGWTAADIVDDVPNYDHSGRMWPKNYYNAFWGLSNLREGVQWSMNVMAVKVAERVGVNTSVEYLKKMGITTIDEKGGTNDLNLAAMALGGMTRGISPLEMTAAYGSLANQGVYVKPKSFIKITDREGNLILENGGYKNRVVSPEVAYIITDMMRSVVTAGTGQRAKLDQGNANIPVAGKTGTTSDNYDAWFVGYTPYYVGAVWIGNDVQIELASGSAMSAQLWKTVMAQVHQGLPPKNFEKPQNVISVQIDKISGKLPTELSQRDPRGSQVRTELFVKGTEPKEFDDLHVEVEIDTSTGKLATPYCPPTLIERRVFVRRPIPYNPSANNGIVPRDFPYEVPTAECDVHSHFNQGTPIDGSPTVPVPGIIDSIPNLDLNNLTEDPQPAN</sequence>
<evidence type="ECO:0000256" key="14">
    <source>
        <dbReference type="ARBA" id="ARBA00022960"/>
    </source>
</evidence>
<dbReference type="GO" id="GO:0071555">
    <property type="term" value="P:cell wall organization"/>
    <property type="evidence" value="ECO:0007669"/>
    <property type="project" value="UniProtKB-KW"/>
</dbReference>
<keyword evidence="15" id="KW-0735">Signal-anchor</keyword>
<gene>
    <name evidence="29" type="ORF">SAMN02745975_01786</name>
</gene>
<dbReference type="PANTHER" id="PTHR32282:SF33">
    <property type="entry name" value="PEPTIDOGLYCAN GLYCOSYLTRANSFERASE"/>
    <property type="match status" value="1"/>
</dbReference>
<evidence type="ECO:0000256" key="9">
    <source>
        <dbReference type="ARBA" id="ARBA00022670"/>
    </source>
</evidence>
<keyword evidence="17 26" id="KW-1133">Transmembrane helix</keyword>
<keyword evidence="19" id="KW-0046">Antibiotic resistance</keyword>
<keyword evidence="13" id="KW-0378">Hydrolase</keyword>
<dbReference type="AlphaFoldDB" id="A0A1M6IAM5"/>
<evidence type="ECO:0000259" key="28">
    <source>
        <dbReference type="Pfam" id="PF00912"/>
    </source>
</evidence>
<evidence type="ECO:0000256" key="18">
    <source>
        <dbReference type="ARBA" id="ARBA00023136"/>
    </source>
</evidence>
<dbReference type="SUPFAM" id="SSF53955">
    <property type="entry name" value="Lysozyme-like"/>
    <property type="match status" value="1"/>
</dbReference>
<keyword evidence="30" id="KW-1185">Reference proteome</keyword>
<evidence type="ECO:0000256" key="22">
    <source>
        <dbReference type="ARBA" id="ARBA00034000"/>
    </source>
</evidence>
<keyword evidence="10" id="KW-0328">Glycosyltransferase</keyword>
<accession>A0A1M6IAM5</accession>
<evidence type="ECO:0000256" key="6">
    <source>
        <dbReference type="ARBA" id="ARBA00012448"/>
    </source>
</evidence>
<dbReference type="EC" id="2.4.99.28" evidence="23"/>